<dbReference type="Pfam" id="PF00027">
    <property type="entry name" value="cNMP_binding"/>
    <property type="match status" value="1"/>
</dbReference>
<dbReference type="AlphaFoldDB" id="A0A947GDC5"/>
<dbReference type="InterPro" id="IPR018490">
    <property type="entry name" value="cNMP-bd_dom_sf"/>
</dbReference>
<dbReference type="InterPro" id="IPR000595">
    <property type="entry name" value="cNMP-bd_dom"/>
</dbReference>
<evidence type="ECO:0000313" key="7">
    <source>
        <dbReference type="Proteomes" id="UP000766595"/>
    </source>
</evidence>
<comment type="caution">
    <text evidence="6">The sequence shown here is derived from an EMBL/GenBank/DDBJ whole genome shotgun (WGS) entry which is preliminary data.</text>
</comment>
<evidence type="ECO:0000259" key="4">
    <source>
        <dbReference type="PROSITE" id="PS50042"/>
    </source>
</evidence>
<dbReference type="PROSITE" id="PS51063">
    <property type="entry name" value="HTH_CRP_2"/>
    <property type="match status" value="1"/>
</dbReference>
<accession>A0A947GDC5</accession>
<evidence type="ECO:0000256" key="3">
    <source>
        <dbReference type="ARBA" id="ARBA00023163"/>
    </source>
</evidence>
<dbReference type="RefSeq" id="WP_261970912.1">
    <property type="nucleotide sequence ID" value="NZ_JAHHZF010000013.1"/>
</dbReference>
<keyword evidence="7" id="KW-1185">Reference proteome</keyword>
<keyword evidence="3" id="KW-0804">Transcription</keyword>
<name>A0A947GDC5_9HYPH</name>
<dbReference type="InterPro" id="IPR036390">
    <property type="entry name" value="WH_DNA-bd_sf"/>
</dbReference>
<dbReference type="SMART" id="SM00100">
    <property type="entry name" value="cNMP"/>
    <property type="match status" value="1"/>
</dbReference>
<dbReference type="Pfam" id="PF13545">
    <property type="entry name" value="HTH_Crp_2"/>
    <property type="match status" value="1"/>
</dbReference>
<proteinExistence type="predicted"/>
<evidence type="ECO:0000256" key="2">
    <source>
        <dbReference type="ARBA" id="ARBA00023125"/>
    </source>
</evidence>
<dbReference type="SUPFAM" id="SSF51206">
    <property type="entry name" value="cAMP-binding domain-like"/>
    <property type="match status" value="1"/>
</dbReference>
<sequence>MSAADASPLIAALSAQPLFAGASADDLAAAARLFRRHRYGRDELVFARGDPGDYLILIEAGRIRLSVMAADGRELSLRIAGPGSIVGEIAVLDGGSRSADATALDAVSAQILSRGDFERLFETRPGFARGVVRMLCGRLRDTTDQLESIALYRIEARLARLFLGLLRQTHDLDTARSAPLRLDINQTHLAEIVGASRPKVNRALIALEEAGAIRRSGGEILCRIEALTGIAEAEDGGL</sequence>
<dbReference type="GO" id="GO:0003700">
    <property type="term" value="F:DNA-binding transcription factor activity"/>
    <property type="evidence" value="ECO:0007669"/>
    <property type="project" value="TreeGrafter"/>
</dbReference>
<reference evidence="6 7" key="1">
    <citation type="submission" date="2021-06" db="EMBL/GenBank/DDBJ databases">
        <authorList>
            <person name="Grouzdev D.S."/>
            <person name="Koziaeva V."/>
        </authorList>
    </citation>
    <scope>NUCLEOTIDE SEQUENCE [LARGE SCALE GENOMIC DNA]</scope>
    <source>
        <strain evidence="6 7">22</strain>
    </source>
</reference>
<dbReference type="PROSITE" id="PS00889">
    <property type="entry name" value="CNMP_BINDING_2"/>
    <property type="match status" value="1"/>
</dbReference>
<keyword evidence="2" id="KW-0238">DNA-binding</keyword>
<evidence type="ECO:0000259" key="5">
    <source>
        <dbReference type="PROSITE" id="PS51063"/>
    </source>
</evidence>
<dbReference type="Proteomes" id="UP000766595">
    <property type="component" value="Unassembled WGS sequence"/>
</dbReference>
<dbReference type="EMBL" id="JAHHZF010000013">
    <property type="protein sequence ID" value="MBT9292398.1"/>
    <property type="molecule type" value="Genomic_DNA"/>
</dbReference>
<dbReference type="GO" id="GO:0003677">
    <property type="term" value="F:DNA binding"/>
    <property type="evidence" value="ECO:0007669"/>
    <property type="project" value="UniProtKB-KW"/>
</dbReference>
<dbReference type="PANTHER" id="PTHR24567:SF74">
    <property type="entry name" value="HTH-TYPE TRANSCRIPTIONAL REGULATOR ARCR"/>
    <property type="match status" value="1"/>
</dbReference>
<organism evidence="6 7">
    <name type="scientific">Prosthecodimorpha staleyi</name>
    <dbReference type="NCBI Taxonomy" id="2840188"/>
    <lineage>
        <taxon>Bacteria</taxon>
        <taxon>Pseudomonadati</taxon>
        <taxon>Pseudomonadota</taxon>
        <taxon>Alphaproteobacteria</taxon>
        <taxon>Hyphomicrobiales</taxon>
        <taxon>Ancalomicrobiaceae</taxon>
        <taxon>Prosthecodimorpha</taxon>
    </lineage>
</organism>
<feature type="domain" description="HTH crp-type" evidence="5">
    <location>
        <begin position="152"/>
        <end position="226"/>
    </location>
</feature>
<dbReference type="PROSITE" id="PS50042">
    <property type="entry name" value="CNMP_BINDING_3"/>
    <property type="match status" value="1"/>
</dbReference>
<evidence type="ECO:0000256" key="1">
    <source>
        <dbReference type="ARBA" id="ARBA00023015"/>
    </source>
</evidence>
<protein>
    <submittedName>
        <fullName evidence="6">Crp/Fnr family transcriptional regulator</fullName>
    </submittedName>
</protein>
<dbReference type="InterPro" id="IPR018488">
    <property type="entry name" value="cNMP-bd_CS"/>
</dbReference>
<dbReference type="Gene3D" id="1.10.10.10">
    <property type="entry name" value="Winged helix-like DNA-binding domain superfamily/Winged helix DNA-binding domain"/>
    <property type="match status" value="1"/>
</dbReference>
<dbReference type="InterPro" id="IPR036388">
    <property type="entry name" value="WH-like_DNA-bd_sf"/>
</dbReference>
<dbReference type="SUPFAM" id="SSF46785">
    <property type="entry name" value="Winged helix' DNA-binding domain"/>
    <property type="match status" value="1"/>
</dbReference>
<dbReference type="CDD" id="cd00038">
    <property type="entry name" value="CAP_ED"/>
    <property type="match status" value="1"/>
</dbReference>
<dbReference type="Gene3D" id="2.60.120.10">
    <property type="entry name" value="Jelly Rolls"/>
    <property type="match status" value="1"/>
</dbReference>
<dbReference type="InterPro" id="IPR050397">
    <property type="entry name" value="Env_Response_Regulators"/>
</dbReference>
<feature type="domain" description="Cyclic nucleotide-binding" evidence="4">
    <location>
        <begin position="18"/>
        <end position="121"/>
    </location>
</feature>
<gene>
    <name evidence="6" type="ORF">KL771_23245</name>
</gene>
<dbReference type="GO" id="GO:0005829">
    <property type="term" value="C:cytosol"/>
    <property type="evidence" value="ECO:0007669"/>
    <property type="project" value="TreeGrafter"/>
</dbReference>
<dbReference type="InterPro" id="IPR012318">
    <property type="entry name" value="HTH_CRP"/>
</dbReference>
<evidence type="ECO:0000313" key="6">
    <source>
        <dbReference type="EMBL" id="MBT9292398.1"/>
    </source>
</evidence>
<dbReference type="InterPro" id="IPR014710">
    <property type="entry name" value="RmlC-like_jellyroll"/>
</dbReference>
<keyword evidence="1" id="KW-0805">Transcription regulation</keyword>
<dbReference type="SMART" id="SM00419">
    <property type="entry name" value="HTH_CRP"/>
    <property type="match status" value="1"/>
</dbReference>
<dbReference type="PANTHER" id="PTHR24567">
    <property type="entry name" value="CRP FAMILY TRANSCRIPTIONAL REGULATORY PROTEIN"/>
    <property type="match status" value="1"/>
</dbReference>